<dbReference type="PANTHER" id="PTHR24321:SF8">
    <property type="entry name" value="ESTRADIOL 17-BETA-DEHYDROGENASE 8-RELATED"/>
    <property type="match status" value="1"/>
</dbReference>
<reference evidence="3 4" key="1">
    <citation type="journal article" date="2005" name="Arch. Microbiol.">
        <title>The genome sequence of an anaerobic aromatic-degrading denitrifying bacterium, strain EbN1.</title>
        <authorList>
            <person name="Rabus R."/>
            <person name="Kube M."/>
            <person name="Heider J."/>
            <person name="Beck A."/>
            <person name="Heitmann K."/>
            <person name="Widdel F."/>
            <person name="Reinhardt R."/>
        </authorList>
    </citation>
    <scope>NUCLEOTIDE SEQUENCE [LARGE SCALE GENOMIC DNA]</scope>
    <source>
        <strain evidence="4">EbN1</strain>
        <plasmid evidence="4">Plasmid pAzo2</plasmid>
    </source>
</reference>
<geneLocation type="plasmid" evidence="4">
    <name>pAzo2</name>
</geneLocation>
<keyword evidence="2" id="KW-0560">Oxidoreductase</keyword>
<dbReference type="OrthoDB" id="9178657at2"/>
<sequence length="247" mass="26040">MRLEKKIAIVTGAASGIGQATALRLAKEGAHVACFDFKSLDSTMKAIEAAGGNASAFQGDVKRASDWAEMVKQTVERFGRVDVLANIAGVVSIGSDNILDQTEEGWDRIMDINVKGTWLGMKEVMPVMMKNGGGKIVNVASLAAHVGLTNLAAYSASKGAVVALTRYAAMEYAKDNIQVNAVSPGIIQTPILGDTTPEMTKLFSADTPAGRLGRPEEIANMVLFLASDEADFITGITHIVDGGWGSH</sequence>
<accession>Q5NW77</accession>
<dbReference type="Proteomes" id="UP000006552">
    <property type="component" value="Plasmid 2"/>
</dbReference>
<dbReference type="Gene3D" id="3.40.50.720">
    <property type="entry name" value="NAD(P)-binding Rossmann-like Domain"/>
    <property type="match status" value="1"/>
</dbReference>
<organism evidence="3 4">
    <name type="scientific">Aromatoleum aromaticum (strain DSM 19018 / LMG 30748 / EbN1)</name>
    <name type="common">Azoarcus sp. (strain EbN1)</name>
    <dbReference type="NCBI Taxonomy" id="76114"/>
    <lineage>
        <taxon>Bacteria</taxon>
        <taxon>Pseudomonadati</taxon>
        <taxon>Pseudomonadota</taxon>
        <taxon>Betaproteobacteria</taxon>
        <taxon>Rhodocyclales</taxon>
        <taxon>Rhodocyclaceae</taxon>
        <taxon>Aromatoleum</taxon>
    </lineage>
</organism>
<comment type="similarity">
    <text evidence="1">Belongs to the short-chain dehydrogenases/reductases (SDR) family.</text>
</comment>
<dbReference type="InterPro" id="IPR036291">
    <property type="entry name" value="NAD(P)-bd_dom_sf"/>
</dbReference>
<dbReference type="FunFam" id="3.40.50.720:FF:000084">
    <property type="entry name" value="Short-chain dehydrogenase reductase"/>
    <property type="match status" value="1"/>
</dbReference>
<dbReference type="RefSeq" id="WP_011254957.1">
    <property type="nucleotide sequence ID" value="NC_006824.1"/>
</dbReference>
<dbReference type="NCBIfam" id="NF005559">
    <property type="entry name" value="PRK07231.1"/>
    <property type="match status" value="1"/>
</dbReference>
<dbReference type="KEGG" id="eba:p2A332"/>
<dbReference type="eggNOG" id="COG1028">
    <property type="taxonomic scope" value="Bacteria"/>
</dbReference>
<proteinExistence type="inferred from homology"/>
<dbReference type="PRINTS" id="PR00080">
    <property type="entry name" value="SDRFAMILY"/>
</dbReference>
<keyword evidence="3" id="KW-0614">Plasmid</keyword>
<dbReference type="SUPFAM" id="SSF51735">
    <property type="entry name" value="NAD(P)-binding Rossmann-fold domains"/>
    <property type="match status" value="1"/>
</dbReference>
<dbReference type="CDD" id="cd05233">
    <property type="entry name" value="SDR_c"/>
    <property type="match status" value="1"/>
</dbReference>
<dbReference type="InterPro" id="IPR002347">
    <property type="entry name" value="SDR_fam"/>
</dbReference>
<name>Q5NW77_AROAE</name>
<dbReference type="HOGENOM" id="CLU_010194_2_10_4"/>
<keyword evidence="4" id="KW-1185">Reference proteome</keyword>
<gene>
    <name evidence="3" type="ORF">p2A332</name>
</gene>
<dbReference type="EMBL" id="CR555308">
    <property type="protein sequence ID" value="CAI10687.1"/>
    <property type="molecule type" value="Genomic_DNA"/>
</dbReference>
<dbReference type="AlphaFoldDB" id="Q5NW77"/>
<dbReference type="PANTHER" id="PTHR24321">
    <property type="entry name" value="DEHYDROGENASES, SHORT CHAIN"/>
    <property type="match status" value="1"/>
</dbReference>
<dbReference type="Pfam" id="PF13561">
    <property type="entry name" value="adh_short_C2"/>
    <property type="match status" value="1"/>
</dbReference>
<protein>
    <submittedName>
        <fullName evidence="3">Short-chain alcohol dehydrogenase</fullName>
    </submittedName>
</protein>
<evidence type="ECO:0000256" key="2">
    <source>
        <dbReference type="ARBA" id="ARBA00023002"/>
    </source>
</evidence>
<evidence type="ECO:0000256" key="1">
    <source>
        <dbReference type="ARBA" id="ARBA00006484"/>
    </source>
</evidence>
<dbReference type="SMR" id="Q5NW77"/>
<dbReference type="GO" id="GO:0016491">
    <property type="term" value="F:oxidoreductase activity"/>
    <property type="evidence" value="ECO:0007669"/>
    <property type="project" value="UniProtKB-KW"/>
</dbReference>
<evidence type="ECO:0000313" key="3">
    <source>
        <dbReference type="EMBL" id="CAI10687.1"/>
    </source>
</evidence>
<dbReference type="PRINTS" id="PR00081">
    <property type="entry name" value="GDHRDH"/>
</dbReference>
<evidence type="ECO:0000313" key="4">
    <source>
        <dbReference type="Proteomes" id="UP000006552"/>
    </source>
</evidence>